<dbReference type="RefSeq" id="WP_017378005.1">
    <property type="nucleotide sequence ID" value="NZ_CP012508.1"/>
</dbReference>
<evidence type="ECO:0000256" key="2">
    <source>
        <dbReference type="ARBA" id="ARBA00022448"/>
    </source>
</evidence>
<organism evidence="11 12">
    <name type="scientific">Piscirickettsia salmonis</name>
    <dbReference type="NCBI Taxonomy" id="1238"/>
    <lineage>
        <taxon>Bacteria</taxon>
        <taxon>Pseudomonadati</taxon>
        <taxon>Pseudomonadota</taxon>
        <taxon>Gammaproteobacteria</taxon>
        <taxon>Thiotrichales</taxon>
        <taxon>Piscirickettsiaceae</taxon>
        <taxon>Piscirickettsia</taxon>
    </lineage>
</organism>
<dbReference type="PANTHER" id="PTHR37468">
    <property type="entry name" value="SULFATE TRANSPORTER CYSZ"/>
    <property type="match status" value="1"/>
</dbReference>
<accession>A0A1L6TAG2</accession>
<keyword evidence="8" id="KW-0764">Sulfate transport</keyword>
<keyword evidence="10" id="KW-0198">Cysteine biosynthesis</keyword>
<dbReference type="PANTHER" id="PTHR37468:SF1">
    <property type="entry name" value="SULFATE TRANSPORTER CYSZ"/>
    <property type="match status" value="1"/>
</dbReference>
<dbReference type="Proteomes" id="UP000029558">
    <property type="component" value="Chromosome"/>
</dbReference>
<dbReference type="InterPro" id="IPR059112">
    <property type="entry name" value="CysZ/EI24"/>
</dbReference>
<dbReference type="AlphaFoldDB" id="A0A1L6TAG2"/>
<evidence type="ECO:0000256" key="5">
    <source>
        <dbReference type="ARBA" id="ARBA00022605"/>
    </source>
</evidence>
<dbReference type="NCBIfam" id="NF003433">
    <property type="entry name" value="PRK04949.1"/>
    <property type="match status" value="1"/>
</dbReference>
<reference evidence="11 12" key="1">
    <citation type="journal article" date="2014" name="Genome Announc.">
        <title>Comparative Genome Analysis of Two Isolates of the Fish Pathogen Piscirickettsia salmonis from Different Hosts Reveals Major Differences in Virulence-Associated Secretion Systems.</title>
        <authorList>
            <person name="Bohle H."/>
            <person name="Henriquez P."/>
            <person name="Grothusen H."/>
            <person name="Navas E."/>
            <person name="Sandoval A."/>
            <person name="Bustamante F."/>
            <person name="Bustos P."/>
            <person name="Mancilla M."/>
        </authorList>
    </citation>
    <scope>NUCLEOTIDE SEQUENCE [LARGE SCALE GENOMIC DNA]</scope>
    <source>
        <strain evidence="12">B1-32597</strain>
    </source>
</reference>
<sequence>MSGFHYFLNGLNFILTPKMRRYLYLPILLNIILLLVLSYLGVHGIEVITNHVSTSLPHGLHFLRPIATIILSLALITLLVFSFTTLASIIGAPFYSLLCEAVLQKKDHQLPQDNITALIKDMPRLIGRELIKLRYFIIRVMILMILLFIPGINLIVSLLWFIFNCWMQAIQYIDYPMDVLKHPFKQTLKATRQTPLTAMSFGLVCFVCTLIPLLNLIAIPAAVAGGTLLWSERIQPLLK</sequence>
<evidence type="ECO:0000256" key="10">
    <source>
        <dbReference type="ARBA" id="ARBA00023192"/>
    </source>
</evidence>
<evidence type="ECO:0000313" key="12">
    <source>
        <dbReference type="Proteomes" id="UP000029558"/>
    </source>
</evidence>
<name>A0A1L6TAG2_PISSA</name>
<dbReference type="GO" id="GO:0000103">
    <property type="term" value="P:sulfate assimilation"/>
    <property type="evidence" value="ECO:0007669"/>
    <property type="project" value="TreeGrafter"/>
</dbReference>
<keyword evidence="5" id="KW-0028">Amino-acid biosynthesis</keyword>
<keyword evidence="4" id="KW-0997">Cell inner membrane</keyword>
<evidence type="ECO:0000256" key="4">
    <source>
        <dbReference type="ARBA" id="ARBA00022519"/>
    </source>
</evidence>
<proteinExistence type="predicted"/>
<evidence type="ECO:0000313" key="11">
    <source>
        <dbReference type="EMBL" id="ALB22257.1"/>
    </source>
</evidence>
<dbReference type="GO" id="GO:0005886">
    <property type="term" value="C:plasma membrane"/>
    <property type="evidence" value="ECO:0007669"/>
    <property type="project" value="TreeGrafter"/>
</dbReference>
<dbReference type="EMBL" id="CP012508">
    <property type="protein sequence ID" value="ALB22257.1"/>
    <property type="molecule type" value="Genomic_DNA"/>
</dbReference>
<gene>
    <name evidence="11" type="ORF">KU39_1074</name>
</gene>
<dbReference type="OrthoDB" id="5292355at2"/>
<evidence type="ECO:0000256" key="1">
    <source>
        <dbReference type="ARBA" id="ARBA00004141"/>
    </source>
</evidence>
<evidence type="ECO:0000256" key="3">
    <source>
        <dbReference type="ARBA" id="ARBA00022475"/>
    </source>
</evidence>
<dbReference type="InterPro" id="IPR050480">
    <property type="entry name" value="CysZ-like"/>
</dbReference>
<keyword evidence="7" id="KW-1133">Transmembrane helix</keyword>
<dbReference type="Pfam" id="PF07264">
    <property type="entry name" value="EI24"/>
    <property type="match status" value="1"/>
</dbReference>
<evidence type="ECO:0000256" key="8">
    <source>
        <dbReference type="ARBA" id="ARBA00023032"/>
    </source>
</evidence>
<keyword evidence="3" id="KW-1003">Cell membrane</keyword>
<evidence type="ECO:0000256" key="9">
    <source>
        <dbReference type="ARBA" id="ARBA00023136"/>
    </source>
</evidence>
<dbReference type="GO" id="GO:0009675">
    <property type="term" value="F:high-affinity sulfate:proton symporter activity"/>
    <property type="evidence" value="ECO:0007669"/>
    <property type="project" value="TreeGrafter"/>
</dbReference>
<keyword evidence="9" id="KW-0472">Membrane</keyword>
<comment type="subcellular location">
    <subcellularLocation>
        <location evidence="1">Membrane</location>
        <topology evidence="1">Multi-pass membrane protein</topology>
    </subcellularLocation>
</comment>
<evidence type="ECO:0000256" key="7">
    <source>
        <dbReference type="ARBA" id="ARBA00022989"/>
    </source>
</evidence>
<evidence type="ECO:0000256" key="6">
    <source>
        <dbReference type="ARBA" id="ARBA00022692"/>
    </source>
</evidence>
<keyword evidence="6" id="KW-0812">Transmembrane</keyword>
<protein>
    <submittedName>
        <fullName evidence="11">CysZ</fullName>
    </submittedName>
</protein>
<dbReference type="GO" id="GO:0019344">
    <property type="term" value="P:cysteine biosynthetic process"/>
    <property type="evidence" value="ECO:0007669"/>
    <property type="project" value="UniProtKB-KW"/>
</dbReference>
<keyword evidence="2" id="KW-0813">Transport</keyword>